<feature type="domain" description="Thioredoxin-like fold" evidence="1">
    <location>
        <begin position="24"/>
        <end position="185"/>
    </location>
</feature>
<evidence type="ECO:0000259" key="1">
    <source>
        <dbReference type="Pfam" id="PF13462"/>
    </source>
</evidence>
<dbReference type="InterPro" id="IPR036249">
    <property type="entry name" value="Thioredoxin-like_sf"/>
</dbReference>
<gene>
    <name evidence="2" type="ordered locus">AXY_16620</name>
</gene>
<dbReference type="KEGG" id="axl:AXY_16620"/>
<name>K0IZ84_AMPXN</name>
<dbReference type="STRING" id="698758.AXY_16620"/>
<sequence length="185" mass="21434">MIAVIQSNKSSKVNMEPVEEQSLIYHGDPEADNEMLFLFDYACYWCALWMNDIYPTIESKYIDPGEVKFRTQAMVYVNDASLRLADLDQNIKKYAEDQYHQIFQEIIADSQNEDLEWGSDQYISDLLNNYQLDQDLILSEPDFYSIKLSRAYTSALGVEVVPTLYINGVKVEDPFNLDEIEALIK</sequence>
<organism evidence="2 3">
    <name type="scientific">Amphibacillus xylanus (strain ATCC 51415 / DSM 6626 / JCM 7361 / LMG 17667 / NBRC 15112 / Ep01)</name>
    <dbReference type="NCBI Taxonomy" id="698758"/>
    <lineage>
        <taxon>Bacteria</taxon>
        <taxon>Bacillati</taxon>
        <taxon>Bacillota</taxon>
        <taxon>Bacilli</taxon>
        <taxon>Bacillales</taxon>
        <taxon>Bacillaceae</taxon>
        <taxon>Amphibacillus</taxon>
    </lineage>
</organism>
<protein>
    <recommendedName>
        <fullName evidence="1">Thioredoxin-like fold domain-containing protein</fullName>
    </recommendedName>
</protein>
<dbReference type="Proteomes" id="UP000006294">
    <property type="component" value="Chromosome"/>
</dbReference>
<dbReference type="EMBL" id="AP012050">
    <property type="protein sequence ID" value="BAM47794.1"/>
    <property type="molecule type" value="Genomic_DNA"/>
</dbReference>
<dbReference type="InterPro" id="IPR012336">
    <property type="entry name" value="Thioredoxin-like_fold"/>
</dbReference>
<keyword evidence="3" id="KW-1185">Reference proteome</keyword>
<dbReference type="eggNOG" id="COG1651">
    <property type="taxonomic scope" value="Bacteria"/>
</dbReference>
<dbReference type="CDD" id="cd02972">
    <property type="entry name" value="DsbA_family"/>
    <property type="match status" value="1"/>
</dbReference>
<proteinExistence type="predicted"/>
<dbReference type="HOGENOM" id="CLU_1458415_0_0_9"/>
<accession>K0IZ84</accession>
<dbReference type="SUPFAM" id="SSF52833">
    <property type="entry name" value="Thioredoxin-like"/>
    <property type="match status" value="1"/>
</dbReference>
<reference evidence="2 3" key="1">
    <citation type="submission" date="2011-01" db="EMBL/GenBank/DDBJ databases">
        <title>Whole genome sequence of Amphibacillus xylinus NBRC 15112.</title>
        <authorList>
            <person name="Nakazawa H."/>
            <person name="Katano Y."/>
            <person name="Nakamura S."/>
            <person name="Sasagawa M."/>
            <person name="Fukada J."/>
            <person name="Arai T."/>
            <person name="Sasakura N."/>
            <person name="Mochizuki D."/>
            <person name="Hosoyama A."/>
            <person name="Harada K."/>
            <person name="Horikawa H."/>
            <person name="Kato Y."/>
            <person name="Harada T."/>
            <person name="Sasaki K."/>
            <person name="Sekiguchi M."/>
            <person name="Hodoyama M."/>
            <person name="Nishiko R."/>
            <person name="Narita H."/>
            <person name="Hanamaki A."/>
            <person name="Hata C."/>
            <person name="Konno Y."/>
            <person name="Niimura Y."/>
            <person name="Yamazaki S."/>
            <person name="Fujita N."/>
        </authorList>
    </citation>
    <scope>NUCLEOTIDE SEQUENCE [LARGE SCALE GENOMIC DNA]</scope>
    <source>
        <strain evidence="3">ATCC 51415 / DSM 6626 / JCM 7361 / LMG 17667 / NBRC 15112 / Ep01</strain>
    </source>
</reference>
<dbReference type="AlphaFoldDB" id="K0IZ84"/>
<evidence type="ECO:0000313" key="2">
    <source>
        <dbReference type="EMBL" id="BAM47794.1"/>
    </source>
</evidence>
<evidence type="ECO:0000313" key="3">
    <source>
        <dbReference type="Proteomes" id="UP000006294"/>
    </source>
</evidence>
<dbReference type="Gene3D" id="3.40.30.10">
    <property type="entry name" value="Glutaredoxin"/>
    <property type="match status" value="1"/>
</dbReference>
<dbReference type="Pfam" id="PF13462">
    <property type="entry name" value="Thioredoxin_4"/>
    <property type="match status" value="1"/>
</dbReference>